<organism evidence="8 9">
    <name type="scientific">Neisseria wadsworthii 9715</name>
    <dbReference type="NCBI Taxonomy" id="1030841"/>
    <lineage>
        <taxon>Bacteria</taxon>
        <taxon>Pseudomonadati</taxon>
        <taxon>Pseudomonadota</taxon>
        <taxon>Betaproteobacteria</taxon>
        <taxon>Neisseriales</taxon>
        <taxon>Neisseriaceae</taxon>
        <taxon>Neisseria</taxon>
    </lineage>
</organism>
<dbReference type="InterPro" id="IPR007816">
    <property type="entry name" value="ResB-like_domain"/>
</dbReference>
<dbReference type="HOGENOM" id="CLU_025116_0_0_4"/>
<dbReference type="EMBL" id="AGAZ01000002">
    <property type="protein sequence ID" value="EGZ51279.1"/>
    <property type="molecule type" value="Genomic_DNA"/>
</dbReference>
<sequence>MLQNLSDRHTHNKSNACLKPVFILFSATDKMNTPKKTPLIRRPWFAFLSSMRFAVALLSVLGIASIIGTVLQQNQQATDYVVKFGPFWSEIFRFLGLYDVYASSWFVLIMLFLVISTSLCLWRNIPPFMREMKSFRLQAKAQSLAAMRHSVELNRNLSPEVAARYLEVQGFVSKTAEREDGSVIVAAKKGSANKWGYICAHVALIVICVGGLIDSNLLLKMGMLTGRIVADETSIFAKDFKPESVMGENNISFRGNVNVIEGQTADVVFLNADKGMLVQDLPFSVTLKKFHIDFYNTGMPKDFASDLIVTDRNTGAKSEHTIRVNHPLTVDGITIYQASFADGGSDLKFKAWDLGNPSRQFAELNAKSMAAFPLNLAAQKYQVEFDQFTAMNVEDMSAPAEGEKDFRSKLNDVRAVKQEKRFTNIGPSIIYRLRDSAGQAVEYKNYMLPINQGGSYFFITGTRQALDQQYRWLRIPADNQGKIDTFMMLRELINNQDERGKIVARAAEAAPQDVRRQFGQAVNNTLELFARKGFPGIEEFITQAFPAGQQDKMREYYYKIVYGAVNATLEQAVADGKLVAWAPDNARDLFVAHVLEAYSGLKEYPAPVLLQLNGFKEVRSSGLQMTRSPGASLVYLGSVLLVLGTIFMFYVREKRAWVLFDKGKVRFAMSSSRNERDLEKEFPEHTRHLQELAEDLNHE</sequence>
<dbReference type="PANTHER" id="PTHR31566">
    <property type="entry name" value="CYTOCHROME C BIOGENESIS PROTEIN CCS1, CHLOROPLASTIC"/>
    <property type="match status" value="1"/>
</dbReference>
<feature type="transmembrane region" description="Helical" evidence="6">
    <location>
        <begin position="195"/>
        <end position="213"/>
    </location>
</feature>
<keyword evidence="4 6" id="KW-1133">Transmembrane helix</keyword>
<protein>
    <submittedName>
        <fullName evidence="8">ResB family protein</fullName>
    </submittedName>
</protein>
<dbReference type="STRING" id="1030841.HMPREF9370_0030"/>
<comment type="caution">
    <text evidence="8">The sequence shown here is derived from an EMBL/GenBank/DDBJ whole genome shotgun (WGS) entry which is preliminary data.</text>
</comment>
<evidence type="ECO:0000313" key="9">
    <source>
        <dbReference type="Proteomes" id="UP000005336"/>
    </source>
</evidence>
<dbReference type="PATRIC" id="fig|1030841.3.peg.31"/>
<evidence type="ECO:0000259" key="7">
    <source>
        <dbReference type="Pfam" id="PF05140"/>
    </source>
</evidence>
<comment type="subcellular location">
    <subcellularLocation>
        <location evidence="1">Membrane</location>
        <topology evidence="1">Multi-pass membrane protein</topology>
    </subcellularLocation>
</comment>
<evidence type="ECO:0000256" key="3">
    <source>
        <dbReference type="ARBA" id="ARBA00022748"/>
    </source>
</evidence>
<keyword evidence="2 6" id="KW-0812">Transmembrane</keyword>
<feature type="domain" description="ResB-like" evidence="7">
    <location>
        <begin position="51"/>
        <end position="682"/>
    </location>
</feature>
<dbReference type="GO" id="GO:0017004">
    <property type="term" value="P:cytochrome complex assembly"/>
    <property type="evidence" value="ECO:0007669"/>
    <property type="project" value="UniProtKB-KW"/>
</dbReference>
<keyword evidence="9" id="KW-1185">Reference proteome</keyword>
<gene>
    <name evidence="8" type="ORF">HMPREF9370_0030</name>
</gene>
<dbReference type="GO" id="GO:0016020">
    <property type="term" value="C:membrane"/>
    <property type="evidence" value="ECO:0007669"/>
    <property type="project" value="UniProtKB-SubCell"/>
</dbReference>
<evidence type="ECO:0000256" key="2">
    <source>
        <dbReference type="ARBA" id="ARBA00022692"/>
    </source>
</evidence>
<keyword evidence="5 6" id="KW-0472">Membrane</keyword>
<evidence type="ECO:0000256" key="5">
    <source>
        <dbReference type="ARBA" id="ARBA00023136"/>
    </source>
</evidence>
<dbReference type="PANTHER" id="PTHR31566:SF0">
    <property type="entry name" value="CYTOCHROME C BIOGENESIS PROTEIN CCS1, CHLOROPLASTIC"/>
    <property type="match status" value="1"/>
</dbReference>
<feature type="transmembrane region" description="Helical" evidence="6">
    <location>
        <begin position="102"/>
        <end position="122"/>
    </location>
</feature>
<evidence type="ECO:0000256" key="6">
    <source>
        <dbReference type="SAM" id="Phobius"/>
    </source>
</evidence>
<name>G4CLS1_9NEIS</name>
<proteinExistence type="predicted"/>
<feature type="transmembrane region" description="Helical" evidence="6">
    <location>
        <begin position="44"/>
        <end position="67"/>
    </location>
</feature>
<evidence type="ECO:0000313" key="8">
    <source>
        <dbReference type="EMBL" id="EGZ51279.1"/>
    </source>
</evidence>
<dbReference type="Pfam" id="PF05140">
    <property type="entry name" value="ResB"/>
    <property type="match status" value="1"/>
</dbReference>
<keyword evidence="3" id="KW-0201">Cytochrome c-type biogenesis</keyword>
<dbReference type="InterPro" id="IPR023494">
    <property type="entry name" value="Cyt_c_bgen_Ccs1/CcsB/ResB"/>
</dbReference>
<evidence type="ECO:0000256" key="4">
    <source>
        <dbReference type="ARBA" id="ARBA00022989"/>
    </source>
</evidence>
<dbReference type="AlphaFoldDB" id="G4CLS1"/>
<feature type="transmembrane region" description="Helical" evidence="6">
    <location>
        <begin position="633"/>
        <end position="651"/>
    </location>
</feature>
<dbReference type="Proteomes" id="UP000005336">
    <property type="component" value="Unassembled WGS sequence"/>
</dbReference>
<accession>G4CLS1</accession>
<evidence type="ECO:0000256" key="1">
    <source>
        <dbReference type="ARBA" id="ARBA00004141"/>
    </source>
</evidence>
<reference evidence="8 9" key="1">
    <citation type="submission" date="2011-06" db="EMBL/GenBank/DDBJ databases">
        <authorList>
            <person name="Muzny D."/>
            <person name="Qin X."/>
            <person name="Deng J."/>
            <person name="Jiang H."/>
            <person name="Liu Y."/>
            <person name="Qu J."/>
            <person name="Song X.-Z."/>
            <person name="Zhang L."/>
            <person name="Thornton R."/>
            <person name="Coyle M."/>
            <person name="Francisco L."/>
            <person name="Jackson L."/>
            <person name="Javaid M."/>
            <person name="Korchina V."/>
            <person name="Kovar C."/>
            <person name="Mata R."/>
            <person name="Mathew T."/>
            <person name="Ngo R."/>
            <person name="Nguyen L."/>
            <person name="Nguyen N."/>
            <person name="Okwuonu G."/>
            <person name="Ongeri F."/>
            <person name="Pham C."/>
            <person name="Simmons D."/>
            <person name="Wilczek-Boney K."/>
            <person name="Hale W."/>
            <person name="Jakkamsetti A."/>
            <person name="Pham P."/>
            <person name="Ruth R."/>
            <person name="San Lucas F."/>
            <person name="Warren J."/>
            <person name="Zhang J."/>
            <person name="Zhao Z."/>
            <person name="Zhou C."/>
            <person name="Zhu D."/>
            <person name="Lee S."/>
            <person name="Bess C."/>
            <person name="Blankenburg K."/>
            <person name="Forbes L."/>
            <person name="Fu Q."/>
            <person name="Gubbala S."/>
            <person name="Hirani K."/>
            <person name="Jayaseelan J.C."/>
            <person name="Lara F."/>
            <person name="Munidasa M."/>
            <person name="Palculict T."/>
            <person name="Patil S."/>
            <person name="Pu L.-L."/>
            <person name="Saada N."/>
            <person name="Tang L."/>
            <person name="Weissenberger G."/>
            <person name="Zhu Y."/>
            <person name="Hemphill L."/>
            <person name="Shang Y."/>
            <person name="Youmans B."/>
            <person name="Ayvaz T."/>
            <person name="Ross M."/>
            <person name="Santibanez J."/>
            <person name="Aqrawi P."/>
            <person name="Gross S."/>
            <person name="Joshi V."/>
            <person name="Fowler G."/>
            <person name="Nazareth L."/>
            <person name="Reid J."/>
            <person name="Worley K."/>
            <person name="Petrosino J."/>
            <person name="Highlander S."/>
            <person name="Gibbs R."/>
        </authorList>
    </citation>
    <scope>NUCLEOTIDE SEQUENCE [LARGE SCALE GENOMIC DNA]</scope>
    <source>
        <strain evidence="8 9">9715</strain>
    </source>
</reference>